<gene>
    <name evidence="6" type="primary">rbsK</name>
    <name evidence="6" type="ORF">MOST_24550</name>
</gene>
<dbReference type="PRINTS" id="PR00990">
    <property type="entry name" value="RIBOKINASE"/>
</dbReference>
<sequence length="312" mass="34094">MKVLGLGTAAMDIVLQCESLPREDGFAFVHYESLFPGGSCANVLVALARMGVDTSLVAKIGDDKYGEAFREDIVRSGVCARYLFTRPGGITLHTFVTLAPNGARAIFCHLGDSLLDLAEDEVVPQMLQGVKVFYTDMFPGRPALKLARLSRELGVRVVFNLECAPSFMQLCRVTMAKIEEMISLCDLLCMSREGLFELTGVEDPQVAGQTLYQRYRPTEGIVSTCGTQGAIWWLGDKTSIFAPAFNIQAIDTTGAGDAFIAGLIYAYFCQEMGRQRALEFANACGAIKCTQLGARFKASLEEVNSFLTRNNQ</sequence>
<dbReference type="InterPro" id="IPR029056">
    <property type="entry name" value="Ribokinase-like"/>
</dbReference>
<comment type="similarity">
    <text evidence="1 4">Belongs to the carbohydrate kinase PfkB family.</text>
</comment>
<dbReference type="Gene3D" id="3.40.1190.20">
    <property type="match status" value="1"/>
</dbReference>
<evidence type="ECO:0000259" key="5">
    <source>
        <dbReference type="Pfam" id="PF00294"/>
    </source>
</evidence>
<dbReference type="InterPro" id="IPR011611">
    <property type="entry name" value="PfkB_dom"/>
</dbReference>
<dbReference type="EMBL" id="PVXL01000055">
    <property type="protein sequence ID" value="PRR71402.1"/>
    <property type="molecule type" value="Genomic_DNA"/>
</dbReference>
<name>A0A9X7J0X6_9FIRM</name>
<evidence type="ECO:0000313" key="7">
    <source>
        <dbReference type="Proteomes" id="UP000239430"/>
    </source>
</evidence>
<dbReference type="PANTHER" id="PTHR10584">
    <property type="entry name" value="SUGAR KINASE"/>
    <property type="match status" value="1"/>
</dbReference>
<dbReference type="EC" id="2.7.1.15" evidence="6"/>
<dbReference type="PANTHER" id="PTHR10584:SF166">
    <property type="entry name" value="RIBOKINASE"/>
    <property type="match status" value="1"/>
</dbReference>
<evidence type="ECO:0000256" key="1">
    <source>
        <dbReference type="ARBA" id="ARBA00010688"/>
    </source>
</evidence>
<dbReference type="Proteomes" id="UP000239430">
    <property type="component" value="Unassembled WGS sequence"/>
</dbReference>
<keyword evidence="3 4" id="KW-0418">Kinase</keyword>
<keyword evidence="2 4" id="KW-0808">Transferase</keyword>
<evidence type="ECO:0000256" key="4">
    <source>
        <dbReference type="RuleBase" id="RU003704"/>
    </source>
</evidence>
<accession>A0A9X7J0X6</accession>
<evidence type="ECO:0000256" key="3">
    <source>
        <dbReference type="ARBA" id="ARBA00022777"/>
    </source>
</evidence>
<organism evidence="6 7">
    <name type="scientific">Neomoorella stamsii</name>
    <dbReference type="NCBI Taxonomy" id="1266720"/>
    <lineage>
        <taxon>Bacteria</taxon>
        <taxon>Bacillati</taxon>
        <taxon>Bacillota</taxon>
        <taxon>Clostridia</taxon>
        <taxon>Neomoorellales</taxon>
        <taxon>Neomoorellaceae</taxon>
        <taxon>Neomoorella</taxon>
    </lineage>
</organism>
<evidence type="ECO:0000313" key="6">
    <source>
        <dbReference type="EMBL" id="PRR71402.1"/>
    </source>
</evidence>
<evidence type="ECO:0000256" key="2">
    <source>
        <dbReference type="ARBA" id="ARBA00022679"/>
    </source>
</evidence>
<comment type="caution">
    <text evidence="6">The sequence shown here is derived from an EMBL/GenBank/DDBJ whole genome shotgun (WGS) entry which is preliminary data.</text>
</comment>
<dbReference type="Pfam" id="PF00294">
    <property type="entry name" value="PfkB"/>
    <property type="match status" value="1"/>
</dbReference>
<dbReference type="InterPro" id="IPR002173">
    <property type="entry name" value="Carboh/pur_kinase_PfkB_CS"/>
</dbReference>
<keyword evidence="7" id="KW-1185">Reference proteome</keyword>
<feature type="domain" description="Carbohydrate kinase PfkB" evidence="5">
    <location>
        <begin position="6"/>
        <end position="296"/>
    </location>
</feature>
<dbReference type="InterPro" id="IPR002139">
    <property type="entry name" value="Ribo/fructo_kinase"/>
</dbReference>
<protein>
    <submittedName>
        <fullName evidence="6">Ribokinase</fullName>
        <ecNumber evidence="6">2.7.1.15</ecNumber>
    </submittedName>
</protein>
<dbReference type="SUPFAM" id="SSF53613">
    <property type="entry name" value="Ribokinase-like"/>
    <property type="match status" value="1"/>
</dbReference>
<dbReference type="AlphaFoldDB" id="A0A9X7J0X6"/>
<reference evidence="6 7" key="1">
    <citation type="submission" date="2018-03" db="EMBL/GenBank/DDBJ databases">
        <title>Genome sequence of Moorella stamsii DSM 26217.</title>
        <authorList>
            <person name="Poehlein A."/>
            <person name="Daniel R."/>
        </authorList>
    </citation>
    <scope>NUCLEOTIDE SEQUENCE [LARGE SCALE GENOMIC DNA]</scope>
    <source>
        <strain evidence="7">DSM 26217</strain>
    </source>
</reference>
<proteinExistence type="inferred from homology"/>
<dbReference type="RefSeq" id="WP_054937607.1">
    <property type="nucleotide sequence ID" value="NZ_PVXL01000055.1"/>
</dbReference>
<dbReference type="PROSITE" id="PS00584">
    <property type="entry name" value="PFKB_KINASES_2"/>
    <property type="match status" value="1"/>
</dbReference>
<dbReference type="GO" id="GO:0004747">
    <property type="term" value="F:ribokinase activity"/>
    <property type="evidence" value="ECO:0007669"/>
    <property type="project" value="UniProtKB-EC"/>
</dbReference>